<dbReference type="AlphaFoldDB" id="A0AAV3PBY5"/>
<accession>A0AAV3PBY5</accession>
<protein>
    <submittedName>
        <fullName evidence="2">Acetyltransferase</fullName>
    </submittedName>
</protein>
<evidence type="ECO:0000256" key="1">
    <source>
        <dbReference type="ARBA" id="ARBA00009861"/>
    </source>
</evidence>
<evidence type="ECO:0000313" key="3">
    <source>
        <dbReference type="Proteomes" id="UP001454036"/>
    </source>
</evidence>
<reference evidence="2 3" key="1">
    <citation type="submission" date="2024-01" db="EMBL/GenBank/DDBJ databases">
        <title>The complete chloroplast genome sequence of Lithospermum erythrorhizon: insights into the phylogenetic relationship among Boraginaceae species and the maternal lineages of purple gromwells.</title>
        <authorList>
            <person name="Okada T."/>
            <person name="Watanabe K."/>
        </authorList>
    </citation>
    <scope>NUCLEOTIDE SEQUENCE [LARGE SCALE GENOMIC DNA]</scope>
</reference>
<dbReference type="Pfam" id="PF02458">
    <property type="entry name" value="Transferase"/>
    <property type="match status" value="1"/>
</dbReference>
<dbReference type="PANTHER" id="PTHR31642">
    <property type="entry name" value="TRICHOTHECENE 3-O-ACETYLTRANSFERASE"/>
    <property type="match status" value="1"/>
</dbReference>
<name>A0AAV3PBY5_LITER</name>
<dbReference type="InterPro" id="IPR050317">
    <property type="entry name" value="Plant_Fungal_Acyltransferase"/>
</dbReference>
<dbReference type="PANTHER" id="PTHR31642:SF259">
    <property type="entry name" value="PROTEIN ECERIFERUM 2"/>
    <property type="match status" value="1"/>
</dbReference>
<dbReference type="Gene3D" id="3.30.559.10">
    <property type="entry name" value="Chloramphenicol acetyltransferase-like domain"/>
    <property type="match status" value="2"/>
</dbReference>
<dbReference type="InterPro" id="IPR023213">
    <property type="entry name" value="CAT-like_dom_sf"/>
</dbReference>
<dbReference type="GO" id="GO:0016747">
    <property type="term" value="F:acyltransferase activity, transferring groups other than amino-acyl groups"/>
    <property type="evidence" value="ECO:0007669"/>
    <property type="project" value="TreeGrafter"/>
</dbReference>
<proteinExistence type="inferred from homology"/>
<sequence>MVQSKNTESLIYDVALSSVVPASITGEYKTHEFTNMDLAMKLHYINGVYFFQDSEIIKGLTISELKLPMFKLLEIYYPVSGRIRKDEDKNYGRPFIKCNDSGVRIVEANCSKTIDQFLALSLNDCVLNDQLVYHQVLGPDLGFSPLVLVQFTRFKCGGMSVGLSWSHVIGDAFSASDFINMWGQILAGQMPPNSIDATTKTEFTNAQSVGKSSISFALKKIEPVGDKWSISNNCNMKKCTFHISSKKMNNLLSKITEKSSSIDKFDPFEVISAVFWISLAKVRGELEPNIVTLCKKGSNNARKKVPIPISNSQMISIVKSADSSKIAETDVLELAKILAEKSVDETDLIEELVGEHRGGDFIVYGTNLTFVSMEELNIYGLELKGNKPDFGNYSFSGVGDEGVVMVLPGAENNTEKDENGRIVNVILPGDQLASLKDELLKEWDIC</sequence>
<dbReference type="EMBL" id="BAABME010001117">
    <property type="protein sequence ID" value="GAA0147678.1"/>
    <property type="molecule type" value="Genomic_DNA"/>
</dbReference>
<evidence type="ECO:0000313" key="2">
    <source>
        <dbReference type="EMBL" id="GAA0147678.1"/>
    </source>
</evidence>
<dbReference type="Proteomes" id="UP001454036">
    <property type="component" value="Unassembled WGS sequence"/>
</dbReference>
<keyword evidence="3" id="KW-1185">Reference proteome</keyword>
<organism evidence="2 3">
    <name type="scientific">Lithospermum erythrorhizon</name>
    <name type="common">Purple gromwell</name>
    <name type="synonym">Lithospermum officinale var. erythrorhizon</name>
    <dbReference type="NCBI Taxonomy" id="34254"/>
    <lineage>
        <taxon>Eukaryota</taxon>
        <taxon>Viridiplantae</taxon>
        <taxon>Streptophyta</taxon>
        <taxon>Embryophyta</taxon>
        <taxon>Tracheophyta</taxon>
        <taxon>Spermatophyta</taxon>
        <taxon>Magnoliopsida</taxon>
        <taxon>eudicotyledons</taxon>
        <taxon>Gunneridae</taxon>
        <taxon>Pentapetalae</taxon>
        <taxon>asterids</taxon>
        <taxon>lamiids</taxon>
        <taxon>Boraginales</taxon>
        <taxon>Boraginaceae</taxon>
        <taxon>Boraginoideae</taxon>
        <taxon>Lithospermeae</taxon>
        <taxon>Lithospermum</taxon>
    </lineage>
</organism>
<comment type="caution">
    <text evidence="2">The sequence shown here is derived from an EMBL/GenBank/DDBJ whole genome shotgun (WGS) entry which is preliminary data.</text>
</comment>
<comment type="similarity">
    <text evidence="1">Belongs to the plant acyltransferase family.</text>
</comment>
<gene>
    <name evidence="2" type="ORF">LIER_07319</name>
</gene>